<dbReference type="PANTHER" id="PTHR30313:SF2">
    <property type="entry name" value="DNA PRIMASE"/>
    <property type="match status" value="1"/>
</dbReference>
<evidence type="ECO:0000259" key="15">
    <source>
        <dbReference type="PROSITE" id="PS50880"/>
    </source>
</evidence>
<dbReference type="HAMAP" id="MF_00974">
    <property type="entry name" value="DNA_primase_DnaG"/>
    <property type="match status" value="1"/>
</dbReference>
<dbReference type="InterPro" id="IPR006171">
    <property type="entry name" value="TOPRIM_dom"/>
</dbReference>
<dbReference type="InterPro" id="IPR036977">
    <property type="entry name" value="DNA_primase_Znf_CHC2"/>
</dbReference>
<dbReference type="InterPro" id="IPR002694">
    <property type="entry name" value="Znf_CHC2"/>
</dbReference>
<evidence type="ECO:0000313" key="16">
    <source>
        <dbReference type="EMBL" id="PIV07760.1"/>
    </source>
</evidence>
<dbReference type="GO" id="GO:0006269">
    <property type="term" value="P:DNA replication, synthesis of primer"/>
    <property type="evidence" value="ECO:0007669"/>
    <property type="project" value="UniProtKB-UniRule"/>
</dbReference>
<evidence type="ECO:0000256" key="1">
    <source>
        <dbReference type="ARBA" id="ARBA00022478"/>
    </source>
</evidence>
<dbReference type="Pfam" id="PF08275">
    <property type="entry name" value="DNAG_N"/>
    <property type="match status" value="1"/>
</dbReference>
<evidence type="ECO:0000256" key="8">
    <source>
        <dbReference type="ARBA" id="ARBA00022833"/>
    </source>
</evidence>
<dbReference type="GO" id="GO:0000428">
    <property type="term" value="C:DNA-directed RNA polymerase complex"/>
    <property type="evidence" value="ECO:0007669"/>
    <property type="project" value="UniProtKB-KW"/>
</dbReference>
<evidence type="ECO:0000256" key="2">
    <source>
        <dbReference type="ARBA" id="ARBA00022515"/>
    </source>
</evidence>
<accession>A0A2M7BQJ9</accession>
<dbReference type="AlphaFoldDB" id="A0A2M7BQJ9"/>
<dbReference type="PANTHER" id="PTHR30313">
    <property type="entry name" value="DNA PRIMASE"/>
    <property type="match status" value="1"/>
</dbReference>
<name>A0A2M7BQJ9_9BACT</name>
<keyword evidence="1 12" id="KW-0240">DNA-directed RNA polymerase</keyword>
<dbReference type="NCBIfam" id="TIGR01391">
    <property type="entry name" value="dnaG"/>
    <property type="match status" value="1"/>
</dbReference>
<dbReference type="GO" id="GO:0003899">
    <property type="term" value="F:DNA-directed RNA polymerase activity"/>
    <property type="evidence" value="ECO:0007669"/>
    <property type="project" value="UniProtKB-UniRule"/>
</dbReference>
<dbReference type="Gene3D" id="3.90.980.10">
    <property type="entry name" value="DNA primase, catalytic core, N-terminal domain"/>
    <property type="match status" value="1"/>
</dbReference>
<dbReference type="GO" id="GO:0003677">
    <property type="term" value="F:DNA binding"/>
    <property type="evidence" value="ECO:0007669"/>
    <property type="project" value="UniProtKB-KW"/>
</dbReference>
<dbReference type="InterPro" id="IPR050219">
    <property type="entry name" value="DnaG_primase"/>
</dbReference>
<comment type="subunit">
    <text evidence="12">Monomer. Interacts with DnaB.</text>
</comment>
<dbReference type="PIRSF" id="PIRSF002811">
    <property type="entry name" value="DnaG"/>
    <property type="match status" value="1"/>
</dbReference>
<feature type="domain" description="Toprim" evidence="15">
    <location>
        <begin position="259"/>
        <end position="340"/>
    </location>
</feature>
<dbReference type="Pfam" id="PF13155">
    <property type="entry name" value="Toprim_2"/>
    <property type="match status" value="1"/>
</dbReference>
<dbReference type="InterPro" id="IPR013264">
    <property type="entry name" value="DNAG_N"/>
</dbReference>
<keyword evidence="9" id="KW-0460">Magnesium</keyword>
<dbReference type="CDD" id="cd03364">
    <property type="entry name" value="TOPRIM_DnaG_primases"/>
    <property type="match status" value="1"/>
</dbReference>
<dbReference type="SMART" id="SM00493">
    <property type="entry name" value="TOPRIM"/>
    <property type="match status" value="1"/>
</dbReference>
<organism evidence="16 17">
    <name type="scientific">Candidatus Shapirobacteria bacterium CG03_land_8_20_14_0_80_35_14</name>
    <dbReference type="NCBI Taxonomy" id="1974878"/>
    <lineage>
        <taxon>Bacteria</taxon>
        <taxon>Candidatus Shapironibacteriota</taxon>
    </lineage>
</organism>
<keyword evidence="7 12" id="KW-0863">Zinc-finger</keyword>
<keyword evidence="10 12" id="KW-0238">DNA-binding</keyword>
<evidence type="ECO:0000256" key="13">
    <source>
        <dbReference type="PIRNR" id="PIRNR002811"/>
    </source>
</evidence>
<keyword evidence="6 12" id="KW-0479">Metal-binding</keyword>
<dbReference type="FunFam" id="3.90.580.10:FF:000001">
    <property type="entry name" value="DNA primase"/>
    <property type="match status" value="1"/>
</dbReference>
<comment type="domain">
    <text evidence="12">Contains an N-terminal zinc-binding domain, a central core domain that contains the primase activity, and a C-terminal DnaB-binding domain.</text>
</comment>
<keyword evidence="4 12" id="KW-0548">Nucleotidyltransferase</keyword>
<evidence type="ECO:0000256" key="12">
    <source>
        <dbReference type="HAMAP-Rule" id="MF_00974"/>
    </source>
</evidence>
<dbReference type="PROSITE" id="PS50880">
    <property type="entry name" value="TOPRIM"/>
    <property type="match status" value="1"/>
</dbReference>
<proteinExistence type="inferred from homology"/>
<dbReference type="InterPro" id="IPR030846">
    <property type="entry name" value="DnaG_bac"/>
</dbReference>
<comment type="function">
    <text evidence="12 13">RNA polymerase that catalyzes the synthesis of short RNA molecules used as primers for DNA polymerase during DNA replication.</text>
</comment>
<gene>
    <name evidence="12" type="primary">dnaG</name>
    <name evidence="16" type="ORF">COS53_00710</name>
</gene>
<dbReference type="Gene3D" id="3.40.1360.10">
    <property type="match status" value="1"/>
</dbReference>
<evidence type="ECO:0000256" key="4">
    <source>
        <dbReference type="ARBA" id="ARBA00022695"/>
    </source>
</evidence>
<dbReference type="GO" id="GO:1990077">
    <property type="term" value="C:primosome complex"/>
    <property type="evidence" value="ECO:0007669"/>
    <property type="project" value="UniProtKB-KW"/>
</dbReference>
<evidence type="ECO:0000256" key="6">
    <source>
        <dbReference type="ARBA" id="ARBA00022723"/>
    </source>
</evidence>
<feature type="zinc finger region" description="CHC2-type" evidence="12 14">
    <location>
        <begin position="35"/>
        <end position="59"/>
    </location>
</feature>
<dbReference type="Gene3D" id="3.90.580.10">
    <property type="entry name" value="Zinc finger, CHC2-type domain"/>
    <property type="match status" value="1"/>
</dbReference>
<reference evidence="17" key="1">
    <citation type="submission" date="2017-09" db="EMBL/GenBank/DDBJ databases">
        <title>Depth-based differentiation of microbial function through sediment-hosted aquifers and enrichment of novel symbionts in the deep terrestrial subsurface.</title>
        <authorList>
            <person name="Probst A.J."/>
            <person name="Ladd B."/>
            <person name="Jarett J.K."/>
            <person name="Geller-Mcgrath D.E."/>
            <person name="Sieber C.M.K."/>
            <person name="Emerson J.B."/>
            <person name="Anantharaman K."/>
            <person name="Thomas B.C."/>
            <person name="Malmstrom R."/>
            <person name="Stieglmeier M."/>
            <person name="Klingl A."/>
            <person name="Woyke T."/>
            <person name="Ryan C.M."/>
            <person name="Banfield J.F."/>
        </authorList>
    </citation>
    <scope>NUCLEOTIDE SEQUENCE [LARGE SCALE GENOMIC DNA]</scope>
</reference>
<keyword evidence="2 12" id="KW-0639">Primosome</keyword>
<dbReference type="SMART" id="SM00400">
    <property type="entry name" value="ZnF_CHCC"/>
    <property type="match status" value="1"/>
</dbReference>
<keyword evidence="5 12" id="KW-0235">DNA replication</keyword>
<evidence type="ECO:0000256" key="7">
    <source>
        <dbReference type="ARBA" id="ARBA00022771"/>
    </source>
</evidence>
<evidence type="ECO:0000256" key="9">
    <source>
        <dbReference type="ARBA" id="ARBA00022842"/>
    </source>
</evidence>
<dbReference type="Pfam" id="PF01807">
    <property type="entry name" value="Zn_ribbon_DnaG"/>
    <property type="match status" value="1"/>
</dbReference>
<keyword evidence="11 12" id="KW-0804">Transcription</keyword>
<dbReference type="GO" id="GO:0005737">
    <property type="term" value="C:cytoplasm"/>
    <property type="evidence" value="ECO:0007669"/>
    <property type="project" value="TreeGrafter"/>
</dbReference>
<dbReference type="GO" id="GO:0008270">
    <property type="term" value="F:zinc ion binding"/>
    <property type="evidence" value="ECO:0007669"/>
    <property type="project" value="UniProtKB-UniRule"/>
</dbReference>
<evidence type="ECO:0000256" key="3">
    <source>
        <dbReference type="ARBA" id="ARBA00022679"/>
    </source>
</evidence>
<comment type="caution">
    <text evidence="16">The sequence shown here is derived from an EMBL/GenBank/DDBJ whole genome shotgun (WGS) entry which is preliminary data.</text>
</comment>
<dbReference type="SUPFAM" id="SSF57783">
    <property type="entry name" value="Zinc beta-ribbon"/>
    <property type="match status" value="1"/>
</dbReference>
<evidence type="ECO:0000256" key="11">
    <source>
        <dbReference type="ARBA" id="ARBA00023163"/>
    </source>
</evidence>
<comment type="cofactor">
    <cofactor evidence="12 13 14">
        <name>Zn(2+)</name>
        <dbReference type="ChEBI" id="CHEBI:29105"/>
    </cofactor>
    <text evidence="12 13 14">Binds 1 zinc ion per monomer.</text>
</comment>
<sequence>MESQVEEIKKKLDIVDVINRMLPLKKRGRHYVANCPFHQEKTPSFTVSPEMQIFKCFGCGKGGDVFTFYEEFNHVDFREALEELAKIAGIKLKNSFDEGQNKNKKRILEINNEVAKFYHYMLVKHPLGAVAKKYVMDRGISDETIKLFGIGYSPEQVSLIANYLKKKGFFDSELIMTGTFGNSSYSNRLYDRFMGRLVFPLVDFRGQILGFSGRVLPGANPAVVGQKAKYINSPETEIYHKSQMVFGLNLAKEAIRQDSTVIVVEGEFDMISPYQAGIKNVVAVKGTAFTEEQLQLLRRYAETLVLALDADFAGNHAAIRSIELAEKLDFDIKVVDLLGKFKDPDEAVRDNPEWFKKRVEEAISIWDFIINSAVNTFGLENNKGKKEILNMALPFISRIKSEVIRSDYLHRLATIIGSDVESVKKEMERKISNFQFPISNREMIKTILVEKEPERDKRDEAEERLMTLIMGAKNKLKVAKRVDADLKFATIKWQKIMDLILANRIDWEMPLENVTEELKDIFGSTFLMAESESMESFHRKKEIDKIVAKLKSIDLKKQIADSAQRVAKFEREDNVEELNKAEKENIAALLQLSKWQKIQK</sequence>
<dbReference type="EMBL" id="PEVB01000021">
    <property type="protein sequence ID" value="PIV07760.1"/>
    <property type="molecule type" value="Genomic_DNA"/>
</dbReference>
<evidence type="ECO:0000256" key="5">
    <source>
        <dbReference type="ARBA" id="ARBA00022705"/>
    </source>
</evidence>
<evidence type="ECO:0000256" key="10">
    <source>
        <dbReference type="ARBA" id="ARBA00023125"/>
    </source>
</evidence>
<dbReference type="InterPro" id="IPR019475">
    <property type="entry name" value="DNA_primase_DnaB-bd"/>
</dbReference>
<dbReference type="Pfam" id="PF10410">
    <property type="entry name" value="DnaB_bind"/>
    <property type="match status" value="1"/>
</dbReference>
<keyword evidence="8 12" id="KW-0862">Zinc</keyword>
<evidence type="ECO:0000313" key="17">
    <source>
        <dbReference type="Proteomes" id="UP000229191"/>
    </source>
</evidence>
<dbReference type="InterPro" id="IPR037068">
    <property type="entry name" value="DNA_primase_core_N_sf"/>
</dbReference>
<evidence type="ECO:0000256" key="14">
    <source>
        <dbReference type="PIRSR" id="PIRSR002811-1"/>
    </source>
</evidence>
<comment type="similarity">
    <text evidence="12 13">Belongs to the DnaG primase family.</text>
</comment>
<dbReference type="InterPro" id="IPR006295">
    <property type="entry name" value="DNA_primase_DnaG"/>
</dbReference>
<dbReference type="InterPro" id="IPR034151">
    <property type="entry name" value="TOPRIM_DnaG_bac"/>
</dbReference>
<comment type="catalytic activity">
    <reaction evidence="12">
        <text>ssDNA + n NTP = ssDNA/pppN(pN)n-1 hybrid + (n-1) diphosphate.</text>
        <dbReference type="EC" id="2.7.7.101"/>
    </reaction>
</comment>
<dbReference type="Proteomes" id="UP000229191">
    <property type="component" value="Unassembled WGS sequence"/>
</dbReference>
<protein>
    <recommendedName>
        <fullName evidence="12 13">DNA primase</fullName>
        <ecNumber evidence="12">2.7.7.101</ecNumber>
    </recommendedName>
</protein>
<dbReference type="EC" id="2.7.7.101" evidence="12"/>
<keyword evidence="3 12" id="KW-0808">Transferase</keyword>
<dbReference type="SUPFAM" id="SSF56731">
    <property type="entry name" value="DNA primase core"/>
    <property type="match status" value="1"/>
</dbReference>